<comment type="catalytic activity">
    <reaction evidence="13">
        <text>L-valine + 2-oxoglutarate = 3-methyl-2-oxobutanoate + L-glutamate</text>
        <dbReference type="Rhea" id="RHEA:24813"/>
        <dbReference type="ChEBI" id="CHEBI:11851"/>
        <dbReference type="ChEBI" id="CHEBI:16810"/>
        <dbReference type="ChEBI" id="CHEBI:29985"/>
        <dbReference type="ChEBI" id="CHEBI:57762"/>
        <dbReference type="EC" id="2.6.1.42"/>
    </reaction>
</comment>
<evidence type="ECO:0000256" key="12">
    <source>
        <dbReference type="ARBA" id="ARBA00023304"/>
    </source>
</evidence>
<evidence type="ECO:0000256" key="7">
    <source>
        <dbReference type="ARBA" id="ARBA00013053"/>
    </source>
</evidence>
<evidence type="ECO:0000256" key="8">
    <source>
        <dbReference type="ARBA" id="ARBA00022576"/>
    </source>
</evidence>
<evidence type="ECO:0000313" key="16">
    <source>
        <dbReference type="EMBL" id="MBD8489750.1"/>
    </source>
</evidence>
<keyword evidence="9" id="KW-0028">Amino-acid biosynthesis</keyword>
<accession>A0ABR9ALQ8</accession>
<name>A0ABR9ALQ8_9BACT</name>
<evidence type="ECO:0000256" key="6">
    <source>
        <dbReference type="ARBA" id="ARBA00009320"/>
    </source>
</evidence>
<evidence type="ECO:0000256" key="9">
    <source>
        <dbReference type="ARBA" id="ARBA00022605"/>
    </source>
</evidence>
<evidence type="ECO:0000256" key="14">
    <source>
        <dbReference type="ARBA" id="ARBA00048798"/>
    </source>
</evidence>
<comment type="catalytic activity">
    <reaction evidence="14">
        <text>L-isoleucine + 2-oxoglutarate = (S)-3-methyl-2-oxopentanoate + L-glutamate</text>
        <dbReference type="Rhea" id="RHEA:24801"/>
        <dbReference type="ChEBI" id="CHEBI:16810"/>
        <dbReference type="ChEBI" id="CHEBI:29985"/>
        <dbReference type="ChEBI" id="CHEBI:35146"/>
        <dbReference type="ChEBI" id="CHEBI:58045"/>
        <dbReference type="EC" id="2.6.1.42"/>
    </reaction>
</comment>
<comment type="cofactor">
    <cofactor evidence="1">
        <name>pyridoxal 5'-phosphate</name>
        <dbReference type="ChEBI" id="CHEBI:597326"/>
    </cofactor>
</comment>
<comment type="function">
    <text evidence="2">Acts on leucine, isoleucine and valine.</text>
</comment>
<dbReference type="PANTHER" id="PTHR11825">
    <property type="entry name" value="SUBGROUP IIII AMINOTRANSFERASE"/>
    <property type="match status" value="1"/>
</dbReference>
<dbReference type="PANTHER" id="PTHR11825:SF44">
    <property type="entry name" value="BRANCHED-CHAIN-AMINO-ACID AMINOTRANSFERASE"/>
    <property type="match status" value="1"/>
</dbReference>
<dbReference type="RefSeq" id="WP_192010635.1">
    <property type="nucleotide sequence ID" value="NZ_JACYTQ010000004.1"/>
</dbReference>
<dbReference type="InterPro" id="IPR036038">
    <property type="entry name" value="Aminotransferase-like"/>
</dbReference>
<keyword evidence="8 16" id="KW-0032">Aminotransferase</keyword>
<evidence type="ECO:0000256" key="13">
    <source>
        <dbReference type="ARBA" id="ARBA00048212"/>
    </source>
</evidence>
<evidence type="ECO:0000256" key="15">
    <source>
        <dbReference type="ARBA" id="ARBA00049229"/>
    </source>
</evidence>
<keyword evidence="11" id="KW-0663">Pyridoxal phosphate</keyword>
<dbReference type="GO" id="GO:0004084">
    <property type="term" value="F:branched-chain-amino-acid transaminase activity"/>
    <property type="evidence" value="ECO:0007669"/>
    <property type="project" value="UniProtKB-EC"/>
</dbReference>
<evidence type="ECO:0000256" key="2">
    <source>
        <dbReference type="ARBA" id="ARBA00003109"/>
    </source>
</evidence>
<dbReference type="CDD" id="cd01557">
    <property type="entry name" value="BCAT_beta_family"/>
    <property type="match status" value="1"/>
</dbReference>
<comment type="similarity">
    <text evidence="6">Belongs to the class-IV pyridoxal-phosphate-dependent aminotransferase family.</text>
</comment>
<evidence type="ECO:0000256" key="11">
    <source>
        <dbReference type="ARBA" id="ARBA00022898"/>
    </source>
</evidence>
<dbReference type="InterPro" id="IPR005786">
    <property type="entry name" value="B_amino_transII"/>
</dbReference>
<comment type="pathway">
    <text evidence="5">Amino-acid biosynthesis; L-leucine biosynthesis; L-leucine from 3-methyl-2-oxobutanoate: step 4/4.</text>
</comment>
<dbReference type="InterPro" id="IPR001544">
    <property type="entry name" value="Aminotrans_IV"/>
</dbReference>
<dbReference type="Gene3D" id="3.20.10.10">
    <property type="entry name" value="D-amino Acid Aminotransferase, subunit A, domain 2"/>
    <property type="match status" value="1"/>
</dbReference>
<dbReference type="Gene3D" id="3.30.470.10">
    <property type="match status" value="1"/>
</dbReference>
<dbReference type="SUPFAM" id="SSF56752">
    <property type="entry name" value="D-aminoacid aminotransferase-like PLP-dependent enzymes"/>
    <property type="match status" value="1"/>
</dbReference>
<dbReference type="EC" id="2.6.1.42" evidence="7"/>
<comment type="caution">
    <text evidence="16">The sequence shown here is derived from an EMBL/GenBank/DDBJ whole genome shotgun (WGS) entry which is preliminary data.</text>
</comment>
<gene>
    <name evidence="16" type="ORF">IFO69_13415</name>
</gene>
<dbReference type="Proteomes" id="UP000647133">
    <property type="component" value="Unassembled WGS sequence"/>
</dbReference>
<keyword evidence="17" id="KW-1185">Reference proteome</keyword>
<organism evidence="16 17">
    <name type="scientific">Echinicola arenosa</name>
    <dbReference type="NCBI Taxonomy" id="2774144"/>
    <lineage>
        <taxon>Bacteria</taxon>
        <taxon>Pseudomonadati</taxon>
        <taxon>Bacteroidota</taxon>
        <taxon>Cytophagia</taxon>
        <taxon>Cytophagales</taxon>
        <taxon>Cyclobacteriaceae</taxon>
        <taxon>Echinicola</taxon>
    </lineage>
</organism>
<protein>
    <recommendedName>
        <fullName evidence="7">branched-chain-amino-acid transaminase</fullName>
        <ecNumber evidence="7">2.6.1.42</ecNumber>
    </recommendedName>
</protein>
<dbReference type="EMBL" id="JACYTQ010000004">
    <property type="protein sequence ID" value="MBD8489750.1"/>
    <property type="molecule type" value="Genomic_DNA"/>
</dbReference>
<evidence type="ECO:0000256" key="3">
    <source>
        <dbReference type="ARBA" id="ARBA00004824"/>
    </source>
</evidence>
<dbReference type="InterPro" id="IPR043131">
    <property type="entry name" value="BCAT-like_N"/>
</dbReference>
<keyword evidence="12" id="KW-0100">Branched-chain amino acid biosynthesis</keyword>
<dbReference type="InterPro" id="IPR033939">
    <property type="entry name" value="BCAT_family"/>
</dbReference>
<dbReference type="InterPro" id="IPR043132">
    <property type="entry name" value="BCAT-like_C"/>
</dbReference>
<dbReference type="NCBIfam" id="NF009897">
    <property type="entry name" value="PRK13357.1"/>
    <property type="match status" value="1"/>
</dbReference>
<comment type="catalytic activity">
    <reaction evidence="15">
        <text>L-leucine + 2-oxoglutarate = 4-methyl-2-oxopentanoate + L-glutamate</text>
        <dbReference type="Rhea" id="RHEA:18321"/>
        <dbReference type="ChEBI" id="CHEBI:16810"/>
        <dbReference type="ChEBI" id="CHEBI:17865"/>
        <dbReference type="ChEBI" id="CHEBI:29985"/>
        <dbReference type="ChEBI" id="CHEBI:57427"/>
        <dbReference type="EC" id="2.6.1.42"/>
    </reaction>
</comment>
<dbReference type="Pfam" id="PF01063">
    <property type="entry name" value="Aminotran_4"/>
    <property type="match status" value="1"/>
</dbReference>
<proteinExistence type="inferred from homology"/>
<evidence type="ECO:0000256" key="4">
    <source>
        <dbReference type="ARBA" id="ARBA00004931"/>
    </source>
</evidence>
<comment type="pathway">
    <text evidence="3">Amino-acid biosynthesis; L-isoleucine biosynthesis; L-isoleucine from 2-oxobutanoate: step 4/4.</text>
</comment>
<sequence>MEIKLQLKQNNSVDQFNFDQFQFGVEATDHMLVAKYKDGQWESATIRPFESLQISPLAMCLHYGQTVFEGLKAYKQVNGDLSIFRLDRHHARMNESLRRMAMPELPEALFCEGIKQLVGLEQDWISDLEGYSLYIRPFMIATEERLGVSISKEYLFMVVCTPMAAYYSKPLKVKVERQYTRAAKGGVGAAKNGGNYGAAYYPANLAQQEGFDQVIWTDGRDHEYVEESGTMNLMFIIDGKLITPPVGETVLAGVTRDALLTLAKDLRWDVEERPISLSEIKMAFESGKKVEAFGVGTAAVIAPFEQIHMDGVDYFPSVDADAKMFQLKQQLTAIRSGEQTDKFGWNTLLNAPVLG</sequence>
<dbReference type="PIRSF" id="PIRSF006468">
    <property type="entry name" value="BCAT1"/>
    <property type="match status" value="1"/>
</dbReference>
<comment type="pathway">
    <text evidence="4">Amino-acid biosynthesis; L-valine biosynthesis; L-valine from pyruvate: step 4/4.</text>
</comment>
<dbReference type="NCBIfam" id="TIGR01123">
    <property type="entry name" value="ilvE_II"/>
    <property type="match status" value="1"/>
</dbReference>
<evidence type="ECO:0000256" key="1">
    <source>
        <dbReference type="ARBA" id="ARBA00001933"/>
    </source>
</evidence>
<reference evidence="16 17" key="1">
    <citation type="submission" date="2020-09" db="EMBL/GenBank/DDBJ databases">
        <title>Echinicola sp. CAU 1574 isolated from sand of Sido Beach.</title>
        <authorList>
            <person name="Kim W."/>
        </authorList>
    </citation>
    <scope>NUCLEOTIDE SEQUENCE [LARGE SCALE GENOMIC DNA]</scope>
    <source>
        <strain evidence="16 17">CAU 1574</strain>
    </source>
</reference>
<evidence type="ECO:0000256" key="10">
    <source>
        <dbReference type="ARBA" id="ARBA00022679"/>
    </source>
</evidence>
<keyword evidence="10 16" id="KW-0808">Transferase</keyword>
<evidence type="ECO:0000313" key="17">
    <source>
        <dbReference type="Proteomes" id="UP000647133"/>
    </source>
</evidence>
<evidence type="ECO:0000256" key="5">
    <source>
        <dbReference type="ARBA" id="ARBA00005072"/>
    </source>
</evidence>